<feature type="domain" description="4'-phosphopantetheinyl transferase N-terminal" evidence="4">
    <location>
        <begin position="44"/>
        <end position="125"/>
    </location>
</feature>
<evidence type="ECO:0000256" key="1">
    <source>
        <dbReference type="ARBA" id="ARBA00010990"/>
    </source>
</evidence>
<evidence type="ECO:0000259" key="3">
    <source>
        <dbReference type="Pfam" id="PF01648"/>
    </source>
</evidence>
<feature type="domain" description="4'-phosphopantetheinyl transferase" evidence="3">
    <location>
        <begin position="133"/>
        <end position="223"/>
    </location>
</feature>
<dbReference type="InterPro" id="IPR055066">
    <property type="entry name" value="AASDHPPT_N"/>
</dbReference>
<dbReference type="Pfam" id="PF22624">
    <property type="entry name" value="AASDHPPT_N"/>
    <property type="match status" value="1"/>
</dbReference>
<accession>A0ABR9AIF7</accession>
<evidence type="ECO:0000256" key="2">
    <source>
        <dbReference type="ARBA" id="ARBA00022679"/>
    </source>
</evidence>
<dbReference type="Proteomes" id="UP000647133">
    <property type="component" value="Unassembled WGS sequence"/>
</dbReference>
<keyword evidence="6" id="KW-1185">Reference proteome</keyword>
<gene>
    <name evidence="5" type="ORF">IFO69_02645</name>
</gene>
<comment type="similarity">
    <text evidence="1">Belongs to the P-Pant transferase superfamily. Gsp/Sfp/HetI/AcpT family.</text>
</comment>
<evidence type="ECO:0000313" key="5">
    <source>
        <dbReference type="EMBL" id="MBD8487638.1"/>
    </source>
</evidence>
<reference evidence="5 6" key="1">
    <citation type="submission" date="2020-09" db="EMBL/GenBank/DDBJ databases">
        <title>Echinicola sp. CAU 1574 isolated from sand of Sido Beach.</title>
        <authorList>
            <person name="Kim W."/>
        </authorList>
    </citation>
    <scope>NUCLEOTIDE SEQUENCE [LARGE SCALE GENOMIC DNA]</scope>
    <source>
        <strain evidence="5 6">CAU 1574</strain>
    </source>
</reference>
<proteinExistence type="inferred from homology"/>
<dbReference type="InterPro" id="IPR050559">
    <property type="entry name" value="P-Pant_transferase_sf"/>
</dbReference>
<organism evidence="5 6">
    <name type="scientific">Echinicola arenosa</name>
    <dbReference type="NCBI Taxonomy" id="2774144"/>
    <lineage>
        <taxon>Bacteria</taxon>
        <taxon>Pseudomonadati</taxon>
        <taxon>Bacteroidota</taxon>
        <taxon>Cytophagia</taxon>
        <taxon>Cytophagales</taxon>
        <taxon>Cyclobacteriaceae</taxon>
        <taxon>Echinicola</taxon>
    </lineage>
</organism>
<dbReference type="Pfam" id="PF01648">
    <property type="entry name" value="ACPS"/>
    <property type="match status" value="1"/>
</dbReference>
<dbReference type="PANTHER" id="PTHR12215">
    <property type="entry name" value="PHOSPHOPANTETHEINE TRANSFERASE"/>
    <property type="match status" value="1"/>
</dbReference>
<dbReference type="InterPro" id="IPR008278">
    <property type="entry name" value="4-PPantetheinyl_Trfase_dom"/>
</dbReference>
<name>A0ABR9AIF7_9BACT</name>
<dbReference type="PANTHER" id="PTHR12215:SF10">
    <property type="entry name" value="L-AMINOADIPATE-SEMIALDEHYDE DEHYDROGENASE-PHOSPHOPANTETHEINYL TRANSFERASE"/>
    <property type="match status" value="1"/>
</dbReference>
<dbReference type="GO" id="GO:0016740">
    <property type="term" value="F:transferase activity"/>
    <property type="evidence" value="ECO:0007669"/>
    <property type="project" value="UniProtKB-KW"/>
</dbReference>
<keyword evidence="2 5" id="KW-0808">Transferase</keyword>
<dbReference type="InterPro" id="IPR037143">
    <property type="entry name" value="4-PPantetheinyl_Trfase_dom_sf"/>
</dbReference>
<dbReference type="EMBL" id="JACYTQ010000001">
    <property type="protein sequence ID" value="MBD8487638.1"/>
    <property type="molecule type" value="Genomic_DNA"/>
</dbReference>
<protein>
    <submittedName>
        <fullName evidence="5">4'-phosphopantetheinyl transferase superfamily protein</fullName>
    </submittedName>
</protein>
<sequence length="248" mass="29123">MDSQLFISKIHCSTVLLPNWTVKSDFKIDENVDLWRVPVQKLKDKIEKILQLLTPQEFNTMNRYQKESDRLRYAIGKGFLKTLLSKYLKCKPEEVEFVEGMNKKPAIKGYRNFNFNISHSKDWVIFGFCSDELGVDIEYVDSKFDFLSLINNCFTKPEAHFIENAYSPRHEFFKLWTRKESLLKATSVGMVDNLNFINCLDGVQYIPYEVGGGFSDWKIKSLLMDEVYPISVSFPVRYRKLRFFEANP</sequence>
<dbReference type="SUPFAM" id="SSF56214">
    <property type="entry name" value="4'-phosphopantetheinyl transferase"/>
    <property type="match status" value="2"/>
</dbReference>
<evidence type="ECO:0000313" key="6">
    <source>
        <dbReference type="Proteomes" id="UP000647133"/>
    </source>
</evidence>
<evidence type="ECO:0000259" key="4">
    <source>
        <dbReference type="Pfam" id="PF22624"/>
    </source>
</evidence>
<comment type="caution">
    <text evidence="5">The sequence shown here is derived from an EMBL/GenBank/DDBJ whole genome shotgun (WGS) entry which is preliminary data.</text>
</comment>
<dbReference type="Gene3D" id="3.90.470.20">
    <property type="entry name" value="4'-phosphopantetheinyl transferase domain"/>
    <property type="match status" value="2"/>
</dbReference>